<gene>
    <name evidence="13" type="ORF">FHR36_005959</name>
</gene>
<evidence type="ECO:0000313" key="14">
    <source>
        <dbReference type="Proteomes" id="UP001206483"/>
    </source>
</evidence>
<dbReference type="PANTHER" id="PTHR10027">
    <property type="entry name" value="CALCIUM-ACTIVATED POTASSIUM CHANNEL ALPHA CHAIN"/>
    <property type="match status" value="1"/>
</dbReference>
<evidence type="ECO:0000256" key="2">
    <source>
        <dbReference type="ARBA" id="ARBA00022448"/>
    </source>
</evidence>
<evidence type="ECO:0000256" key="1">
    <source>
        <dbReference type="ARBA" id="ARBA00004141"/>
    </source>
</evidence>
<keyword evidence="14" id="KW-1185">Reference proteome</keyword>
<dbReference type="EMBL" id="JAMZDX010000006">
    <property type="protein sequence ID" value="MCP2312778.1"/>
    <property type="molecule type" value="Genomic_DNA"/>
</dbReference>
<evidence type="ECO:0000256" key="6">
    <source>
        <dbReference type="ARBA" id="ARBA00022958"/>
    </source>
</evidence>
<name>A0ABT1J6M4_9ACTN</name>
<evidence type="ECO:0000256" key="8">
    <source>
        <dbReference type="ARBA" id="ARBA00023065"/>
    </source>
</evidence>
<evidence type="ECO:0000256" key="4">
    <source>
        <dbReference type="ARBA" id="ARBA00022692"/>
    </source>
</evidence>
<sequence length="177" mass="19460">MKLLTTKRRAGDPLKAVVMLAVPLGVILAWFLIPLGYFGPEHPLVSWMVFIIALALLAIGLLRAIQRELLDLPGRPALTIVLLLSCALVLFATCYLGMARNPNEFPGLTTKVDSLYFTVITMSTVGYGDIHPVGQAARVVVMLQILYTLVFLTAGGAALSRRLRVQVEKRGTERHRH</sequence>
<dbReference type="SUPFAM" id="SSF81324">
    <property type="entry name" value="Voltage-gated potassium channels"/>
    <property type="match status" value="1"/>
</dbReference>
<dbReference type="InterPro" id="IPR047871">
    <property type="entry name" value="K_chnl_Slo-like"/>
</dbReference>
<keyword evidence="8" id="KW-0406">Ion transport</keyword>
<feature type="domain" description="Potassium channel" evidence="12">
    <location>
        <begin position="86"/>
        <end position="154"/>
    </location>
</feature>
<evidence type="ECO:0000256" key="5">
    <source>
        <dbReference type="ARBA" id="ARBA00022826"/>
    </source>
</evidence>
<feature type="transmembrane region" description="Helical" evidence="11">
    <location>
        <begin position="139"/>
        <end position="160"/>
    </location>
</feature>
<keyword evidence="7 11" id="KW-1133">Transmembrane helix</keyword>
<dbReference type="Proteomes" id="UP001206483">
    <property type="component" value="Unassembled WGS sequence"/>
</dbReference>
<keyword evidence="6" id="KW-0630">Potassium</keyword>
<keyword evidence="5" id="KW-0631">Potassium channel</keyword>
<reference evidence="13 14" key="1">
    <citation type="submission" date="2022-06" db="EMBL/GenBank/DDBJ databases">
        <title>Sequencing the genomes of 1000 actinobacteria strains.</title>
        <authorList>
            <person name="Klenk H.-P."/>
        </authorList>
    </citation>
    <scope>NUCLEOTIDE SEQUENCE [LARGE SCALE GENOMIC DNA]</scope>
    <source>
        <strain evidence="13 14">DSM 41656</strain>
    </source>
</reference>
<evidence type="ECO:0000256" key="7">
    <source>
        <dbReference type="ARBA" id="ARBA00022989"/>
    </source>
</evidence>
<evidence type="ECO:0000256" key="3">
    <source>
        <dbReference type="ARBA" id="ARBA00022538"/>
    </source>
</evidence>
<organism evidence="13 14">
    <name type="scientific">Kitasatospora paracochleata</name>
    <dbReference type="NCBI Taxonomy" id="58354"/>
    <lineage>
        <taxon>Bacteria</taxon>
        <taxon>Bacillati</taxon>
        <taxon>Actinomycetota</taxon>
        <taxon>Actinomycetes</taxon>
        <taxon>Kitasatosporales</taxon>
        <taxon>Streptomycetaceae</taxon>
        <taxon>Kitasatospora</taxon>
    </lineage>
</organism>
<evidence type="ECO:0000313" key="13">
    <source>
        <dbReference type="EMBL" id="MCP2312778.1"/>
    </source>
</evidence>
<proteinExistence type="predicted"/>
<evidence type="ECO:0000256" key="11">
    <source>
        <dbReference type="SAM" id="Phobius"/>
    </source>
</evidence>
<dbReference type="InterPro" id="IPR013099">
    <property type="entry name" value="K_chnl_dom"/>
</dbReference>
<dbReference type="PANTHER" id="PTHR10027:SF10">
    <property type="entry name" value="SLOWPOKE 2, ISOFORM D"/>
    <property type="match status" value="1"/>
</dbReference>
<keyword evidence="9 11" id="KW-0472">Membrane</keyword>
<protein>
    <submittedName>
        <fullName evidence="13">Peptidoglycan/LPS O-acetylase OafA/YrhL</fullName>
    </submittedName>
</protein>
<evidence type="ECO:0000256" key="9">
    <source>
        <dbReference type="ARBA" id="ARBA00023136"/>
    </source>
</evidence>
<evidence type="ECO:0000259" key="12">
    <source>
        <dbReference type="Pfam" id="PF07885"/>
    </source>
</evidence>
<comment type="caution">
    <text evidence="13">The sequence shown here is derived from an EMBL/GenBank/DDBJ whole genome shotgun (WGS) entry which is preliminary data.</text>
</comment>
<keyword evidence="10" id="KW-0407">Ion channel</keyword>
<keyword evidence="2" id="KW-0813">Transport</keyword>
<keyword evidence="3" id="KW-0633">Potassium transport</keyword>
<comment type="subcellular location">
    <subcellularLocation>
        <location evidence="1">Membrane</location>
        <topology evidence="1">Multi-pass membrane protein</topology>
    </subcellularLocation>
</comment>
<feature type="transmembrane region" description="Helical" evidence="11">
    <location>
        <begin position="44"/>
        <end position="65"/>
    </location>
</feature>
<dbReference type="RefSeq" id="WP_253802157.1">
    <property type="nucleotide sequence ID" value="NZ_BAAAUB010000105.1"/>
</dbReference>
<evidence type="ECO:0000256" key="10">
    <source>
        <dbReference type="ARBA" id="ARBA00023303"/>
    </source>
</evidence>
<feature type="transmembrane region" description="Helical" evidence="11">
    <location>
        <begin position="77"/>
        <end position="98"/>
    </location>
</feature>
<dbReference type="Gene3D" id="1.10.287.70">
    <property type="match status" value="1"/>
</dbReference>
<accession>A0ABT1J6M4</accession>
<feature type="transmembrane region" description="Helical" evidence="11">
    <location>
        <begin position="16"/>
        <end position="38"/>
    </location>
</feature>
<dbReference type="Pfam" id="PF07885">
    <property type="entry name" value="Ion_trans_2"/>
    <property type="match status" value="1"/>
</dbReference>
<keyword evidence="4 11" id="KW-0812">Transmembrane</keyword>